<reference evidence="1 2" key="1">
    <citation type="submission" date="2023-10" db="EMBL/GenBank/DDBJ databases">
        <title>Virgibacillus halophilus 5B73C genome.</title>
        <authorList>
            <person name="Miliotis G."/>
            <person name="Sengupta P."/>
            <person name="Hameed A."/>
            <person name="Chuvochina M."/>
            <person name="Mcdonagh F."/>
            <person name="Simpson A.C."/>
            <person name="Singh N.K."/>
            <person name="Rekha P.D."/>
            <person name="Raman K."/>
            <person name="Hugenholtz P."/>
            <person name="Venkateswaran K."/>
        </authorList>
    </citation>
    <scope>NUCLEOTIDE SEQUENCE [LARGE SCALE GENOMIC DNA]</scope>
    <source>
        <strain evidence="1 2">5B73C</strain>
    </source>
</reference>
<dbReference type="EMBL" id="JAWDIP010000004">
    <property type="protein sequence ID" value="MDY0396706.1"/>
    <property type="molecule type" value="Genomic_DNA"/>
</dbReference>
<protein>
    <submittedName>
        <fullName evidence="1">tRNA (Adenine(22)-N(1))-methyltransferase TrmK</fullName>
    </submittedName>
</protein>
<dbReference type="PANTHER" id="PTHR38451">
    <property type="entry name" value="TRNA (ADENINE(22)-N(1))-METHYLTRANSFERASE"/>
    <property type="match status" value="1"/>
</dbReference>
<evidence type="ECO:0000313" key="1">
    <source>
        <dbReference type="EMBL" id="MDY0396706.1"/>
    </source>
</evidence>
<name>A0ABU5CBK4_9BACI</name>
<accession>A0ABU5CBK4</accession>
<gene>
    <name evidence="1" type="ORF">RWE15_23405</name>
</gene>
<dbReference type="InterPro" id="IPR029063">
    <property type="entry name" value="SAM-dependent_MTases_sf"/>
</dbReference>
<sequence>MTEQINLSKRLETVASFVDANQLCADIGSDHAYLPCYICQQNSGARAIAGEVNAGPFNSARHTVKKT</sequence>
<dbReference type="Pfam" id="PF12847">
    <property type="entry name" value="Methyltransf_18"/>
    <property type="match status" value="1"/>
</dbReference>
<dbReference type="Proteomes" id="UP001281447">
    <property type="component" value="Unassembled WGS sequence"/>
</dbReference>
<organism evidence="1 2">
    <name type="scientific">Tigheibacillus halophilus</name>
    <dbReference type="NCBI Taxonomy" id="361280"/>
    <lineage>
        <taxon>Bacteria</taxon>
        <taxon>Bacillati</taxon>
        <taxon>Bacillota</taxon>
        <taxon>Bacilli</taxon>
        <taxon>Bacillales</taxon>
        <taxon>Bacillaceae</taxon>
        <taxon>Tigheibacillus</taxon>
    </lineage>
</organism>
<keyword evidence="2" id="KW-1185">Reference proteome</keyword>
<dbReference type="PANTHER" id="PTHR38451:SF1">
    <property type="entry name" value="TRNA (ADENINE(22)-N(1))-METHYLTRANSFERASE"/>
    <property type="match status" value="1"/>
</dbReference>
<proteinExistence type="predicted"/>
<comment type="caution">
    <text evidence="1">The sequence shown here is derived from an EMBL/GenBank/DDBJ whole genome shotgun (WGS) entry which is preliminary data.</text>
</comment>
<evidence type="ECO:0000313" key="2">
    <source>
        <dbReference type="Proteomes" id="UP001281447"/>
    </source>
</evidence>
<dbReference type="Gene3D" id="3.40.50.150">
    <property type="entry name" value="Vaccinia Virus protein VP39"/>
    <property type="match status" value="1"/>
</dbReference>